<protein>
    <submittedName>
        <fullName evidence="2">Uncharacterized protein</fullName>
    </submittedName>
</protein>
<reference evidence="2" key="1">
    <citation type="submission" date="2020-02" db="EMBL/GenBank/DDBJ databases">
        <authorList>
            <person name="Meier V. D."/>
        </authorList>
    </citation>
    <scope>NUCLEOTIDE SEQUENCE</scope>
    <source>
        <strain evidence="2">AVDCRST_MAG76</strain>
    </source>
</reference>
<accession>A0A6J4HN82</accession>
<keyword evidence="1" id="KW-0812">Transmembrane</keyword>
<gene>
    <name evidence="2" type="ORF">AVDCRST_MAG76-939</name>
</gene>
<dbReference type="AlphaFoldDB" id="A0A6J4HN82"/>
<evidence type="ECO:0000313" key="2">
    <source>
        <dbReference type="EMBL" id="CAA9226217.1"/>
    </source>
</evidence>
<feature type="transmembrane region" description="Helical" evidence="1">
    <location>
        <begin position="6"/>
        <end position="26"/>
    </location>
</feature>
<dbReference type="EMBL" id="CADCSZ010000057">
    <property type="protein sequence ID" value="CAA9226217.1"/>
    <property type="molecule type" value="Genomic_DNA"/>
</dbReference>
<organism evidence="2">
    <name type="scientific">uncultured Acidimicrobiales bacterium</name>
    <dbReference type="NCBI Taxonomy" id="310071"/>
    <lineage>
        <taxon>Bacteria</taxon>
        <taxon>Bacillati</taxon>
        <taxon>Actinomycetota</taxon>
        <taxon>Acidimicrobiia</taxon>
        <taxon>Acidimicrobiales</taxon>
        <taxon>environmental samples</taxon>
    </lineage>
</organism>
<evidence type="ECO:0000256" key="1">
    <source>
        <dbReference type="SAM" id="Phobius"/>
    </source>
</evidence>
<keyword evidence="1" id="KW-1133">Transmembrane helix</keyword>
<proteinExistence type="predicted"/>
<keyword evidence="1" id="KW-0472">Membrane</keyword>
<sequence length="47" mass="4976">MSTRRLIIAALLCGVAILVAGTILLVSLSTNDVKDRVDRVPVPTTRG</sequence>
<name>A0A6J4HN82_9ACTN</name>